<dbReference type="PANTHER" id="PTHR30502:SF0">
    <property type="entry name" value="PHOSPHOENOLPYRUVATE CARBOXYLASE FAMILY PROTEIN"/>
    <property type="match status" value="1"/>
</dbReference>
<dbReference type="PANTHER" id="PTHR30502">
    <property type="entry name" value="2-KETO-3-DEOXY-L-RHAMNONATE ALDOLASE"/>
    <property type="match status" value="1"/>
</dbReference>
<gene>
    <name evidence="5" type="ORF">INF20_04495</name>
</gene>
<dbReference type="NCBIfam" id="TIGR02727">
    <property type="entry name" value="MTHFS_bact"/>
    <property type="match status" value="1"/>
</dbReference>
<dbReference type="InterPro" id="IPR015813">
    <property type="entry name" value="Pyrv/PenolPyrv_kinase-like_dom"/>
</dbReference>
<evidence type="ECO:0000259" key="4">
    <source>
        <dbReference type="Pfam" id="PF03328"/>
    </source>
</evidence>
<keyword evidence="3" id="KW-0456">Lyase</keyword>
<dbReference type="Gene3D" id="3.40.50.10420">
    <property type="entry name" value="NagB/RpiA/CoA transferase-like"/>
    <property type="match status" value="1"/>
</dbReference>
<reference evidence="5 6" key="1">
    <citation type="submission" date="2020-10" db="EMBL/GenBank/DDBJ databases">
        <title>ChiBAC.</title>
        <authorList>
            <person name="Zenner C."/>
            <person name="Hitch T.C.A."/>
            <person name="Clavel T."/>
        </authorList>
    </citation>
    <scope>NUCLEOTIDE SEQUENCE [LARGE SCALE GENOMIC DNA]</scope>
    <source>
        <strain evidence="5 6">DSM 108706</strain>
    </source>
</reference>
<dbReference type="EC" id="6.3.3.2" evidence="5"/>
<comment type="caution">
    <text evidence="5">The sequence shown here is derived from an EMBL/GenBank/DDBJ whole genome shotgun (WGS) entry which is preliminary data.</text>
</comment>
<organism evidence="5 6">
    <name type="scientific">Gallibacter intestinalis</name>
    <dbReference type="NCBI Taxonomy" id="2779356"/>
    <lineage>
        <taxon>Bacteria</taxon>
        <taxon>Bacillati</taxon>
        <taxon>Bacillota</taxon>
        <taxon>Clostridia</taxon>
        <taxon>Eubacteriales</taxon>
        <taxon>Eubacteriaceae</taxon>
        <taxon>Gallibacter</taxon>
    </lineage>
</organism>
<evidence type="ECO:0000256" key="2">
    <source>
        <dbReference type="ARBA" id="ARBA00022723"/>
    </source>
</evidence>
<keyword evidence="2" id="KW-0479">Metal-binding</keyword>
<evidence type="ECO:0000256" key="3">
    <source>
        <dbReference type="ARBA" id="ARBA00023239"/>
    </source>
</evidence>
<dbReference type="InterPro" id="IPR040442">
    <property type="entry name" value="Pyrv_kinase-like_dom_sf"/>
</dbReference>
<dbReference type="InterPro" id="IPR050251">
    <property type="entry name" value="HpcH-HpaI_aldolase"/>
</dbReference>
<dbReference type="Pfam" id="PF03328">
    <property type="entry name" value="HpcH_HpaI"/>
    <property type="match status" value="1"/>
</dbReference>
<dbReference type="InterPro" id="IPR037171">
    <property type="entry name" value="NagB/RpiA_transferase-like"/>
</dbReference>
<dbReference type="GO" id="GO:0030272">
    <property type="term" value="F:5-formyltetrahydrofolate cyclo-ligase activity"/>
    <property type="evidence" value="ECO:0007669"/>
    <property type="project" value="UniProtKB-EC"/>
</dbReference>
<evidence type="ECO:0000313" key="6">
    <source>
        <dbReference type="Proteomes" id="UP001516588"/>
    </source>
</evidence>
<name>A0ABR9QXD4_9FIRM</name>
<dbReference type="SUPFAM" id="SSF51621">
    <property type="entry name" value="Phosphoenolpyruvate/pyruvate domain"/>
    <property type="match status" value="1"/>
</dbReference>
<keyword evidence="5" id="KW-0436">Ligase</keyword>
<evidence type="ECO:0000313" key="5">
    <source>
        <dbReference type="EMBL" id="MBE5035540.1"/>
    </source>
</evidence>
<keyword evidence="6" id="KW-1185">Reference proteome</keyword>
<sequence>MNIKEEKRILRAKMLEKRKNLSEEYIKISDKKICEEVLKLSELKKAETVFCYVSTPEEIDTQELISKLLKNGKRVAVPRCEGKGLMRAYEIKSLEELQSGAFGIMEPKEEGPLVNPSEIDMAVIPCLACSKDGKRLGYGGGFYDRYLENTKFDRIILCREKQLLSKIPTDKWDQPMNIIITERGEYKMADKKLIGTFFETASSAVIECLGRTGMDYVIIDTEHGYFTEDSVVDYIRSAENVGILPYVRIGDFRRPYVLRMADIGARGLIIPNIKTPEQVKEIVSYAKFAPIGDRGFCPTRISGWGADQWAADNNNYMEECNRRLKVIPQCETKEAFENIEEIASIEGVDGIFIGPCDLSISLGVPLQFDSPVLLDAIEKILNTCKKYGKESYIFCGDRETAAVRLEQGFDAVACGLDASVLTAAYKDIVESLR</sequence>
<dbReference type="InterPro" id="IPR024185">
    <property type="entry name" value="FTHF_cligase-like_sf"/>
</dbReference>
<evidence type="ECO:0000256" key="1">
    <source>
        <dbReference type="ARBA" id="ARBA00005568"/>
    </source>
</evidence>
<protein>
    <submittedName>
        <fullName evidence="5">5-formyltetrahydrofolate cyclo-ligase</fullName>
        <ecNumber evidence="5">6.3.3.2</ecNumber>
    </submittedName>
</protein>
<feature type="domain" description="HpcH/HpaI aldolase/citrate lyase" evidence="4">
    <location>
        <begin position="194"/>
        <end position="421"/>
    </location>
</feature>
<dbReference type="InterPro" id="IPR005000">
    <property type="entry name" value="Aldolase/citrate-lyase_domain"/>
</dbReference>
<accession>A0ABR9QXD4</accession>
<dbReference type="EMBL" id="JADCKA010000006">
    <property type="protein sequence ID" value="MBE5035540.1"/>
    <property type="molecule type" value="Genomic_DNA"/>
</dbReference>
<dbReference type="RefSeq" id="WP_226385189.1">
    <property type="nucleotide sequence ID" value="NZ_JADCKA010000006.1"/>
</dbReference>
<dbReference type="Proteomes" id="UP001516588">
    <property type="component" value="Unassembled WGS sequence"/>
</dbReference>
<dbReference type="Gene3D" id="3.20.20.60">
    <property type="entry name" value="Phosphoenolpyruvate-binding domains"/>
    <property type="match status" value="1"/>
</dbReference>
<dbReference type="Pfam" id="PF01812">
    <property type="entry name" value="5-FTHF_cyc-lig"/>
    <property type="match status" value="1"/>
</dbReference>
<dbReference type="SUPFAM" id="SSF100950">
    <property type="entry name" value="NagB/RpiA/CoA transferase-like"/>
    <property type="match status" value="1"/>
</dbReference>
<dbReference type="InterPro" id="IPR002698">
    <property type="entry name" value="FTHF_cligase"/>
</dbReference>
<proteinExistence type="inferred from homology"/>
<comment type="similarity">
    <text evidence="1">Belongs to the HpcH/HpaI aldolase family.</text>
</comment>